<comment type="caution">
    <text evidence="7">The sequence shown here is derived from an EMBL/GenBank/DDBJ whole genome shotgun (WGS) entry which is preliminary data.</text>
</comment>
<dbReference type="Gene3D" id="1.10.1280.10">
    <property type="entry name" value="Di-copper center containing domain from catechol oxidase"/>
    <property type="match status" value="1"/>
</dbReference>
<dbReference type="EMBL" id="QXFV01000099">
    <property type="protein sequence ID" value="KAE9050001.1"/>
    <property type="molecule type" value="Genomic_DNA"/>
</dbReference>
<evidence type="ECO:0000313" key="10">
    <source>
        <dbReference type="Proteomes" id="UP000434957"/>
    </source>
</evidence>
<keyword evidence="2" id="KW-0186">Copper</keyword>
<feature type="domain" description="Tyrosinase copper-binding" evidence="4">
    <location>
        <begin position="99"/>
        <end position="116"/>
    </location>
</feature>
<protein>
    <recommendedName>
        <fullName evidence="4 5">Tyrosinase copper-binding domain-containing protein</fullName>
    </recommendedName>
</protein>
<dbReference type="Proteomes" id="UP000435112">
    <property type="component" value="Unassembled WGS sequence"/>
</dbReference>
<evidence type="ECO:0000313" key="8">
    <source>
        <dbReference type="EMBL" id="KAE9350597.1"/>
    </source>
</evidence>
<keyword evidence="1" id="KW-0479">Metal-binding</keyword>
<dbReference type="Pfam" id="PF00264">
    <property type="entry name" value="Tyrosinase"/>
    <property type="match status" value="1"/>
</dbReference>
<evidence type="ECO:0000313" key="9">
    <source>
        <dbReference type="Proteomes" id="UP000429607"/>
    </source>
</evidence>
<organism evidence="7 9">
    <name type="scientific">Phytophthora rubi</name>
    <dbReference type="NCBI Taxonomy" id="129364"/>
    <lineage>
        <taxon>Eukaryota</taxon>
        <taxon>Sar</taxon>
        <taxon>Stramenopiles</taxon>
        <taxon>Oomycota</taxon>
        <taxon>Peronosporomycetes</taxon>
        <taxon>Peronosporales</taxon>
        <taxon>Peronosporaceae</taxon>
        <taxon>Phytophthora</taxon>
    </lineage>
</organism>
<dbReference type="SUPFAM" id="SSF48056">
    <property type="entry name" value="Di-copper centre-containing domain"/>
    <property type="match status" value="1"/>
</dbReference>
<gene>
    <name evidence="7" type="ORF">PR001_g2791</name>
    <name evidence="6" type="ORF">PR002_g5404</name>
    <name evidence="8" type="ORF">PR003_g5298</name>
</gene>
<dbReference type="EMBL" id="QXFU01000229">
    <property type="protein sequence ID" value="KAE9039604.1"/>
    <property type="molecule type" value="Genomic_DNA"/>
</dbReference>
<evidence type="ECO:0000259" key="5">
    <source>
        <dbReference type="PROSITE" id="PS00498"/>
    </source>
</evidence>
<accession>A0A6A3P3Z3</accession>
<evidence type="ECO:0000259" key="4">
    <source>
        <dbReference type="PROSITE" id="PS00497"/>
    </source>
</evidence>
<proteinExistence type="predicted"/>
<dbReference type="PROSITE" id="PS00498">
    <property type="entry name" value="TYROSINASE_2"/>
    <property type="match status" value="1"/>
</dbReference>
<dbReference type="PRINTS" id="PR00092">
    <property type="entry name" value="TYROSINASE"/>
</dbReference>
<feature type="chain" id="PRO_5036165467" description="Tyrosinase copper-binding domain-containing protein" evidence="3">
    <location>
        <begin position="24"/>
        <end position="538"/>
    </location>
</feature>
<dbReference type="Proteomes" id="UP000434957">
    <property type="component" value="Unassembled WGS sequence"/>
</dbReference>
<evidence type="ECO:0000313" key="7">
    <source>
        <dbReference type="EMBL" id="KAE9050001.1"/>
    </source>
</evidence>
<evidence type="ECO:0000313" key="6">
    <source>
        <dbReference type="EMBL" id="KAE9039604.1"/>
    </source>
</evidence>
<evidence type="ECO:0000256" key="2">
    <source>
        <dbReference type="ARBA" id="ARBA00023008"/>
    </source>
</evidence>
<dbReference type="Proteomes" id="UP000429607">
    <property type="component" value="Unassembled WGS sequence"/>
</dbReference>
<dbReference type="PROSITE" id="PS00497">
    <property type="entry name" value="TYROSINASE_1"/>
    <property type="match status" value="1"/>
</dbReference>
<dbReference type="EMBL" id="QXFT01000217">
    <property type="protein sequence ID" value="KAE9350597.1"/>
    <property type="molecule type" value="Genomic_DNA"/>
</dbReference>
<name>A0A6A3P3Z3_9STRA</name>
<dbReference type="GO" id="GO:0046872">
    <property type="term" value="F:metal ion binding"/>
    <property type="evidence" value="ECO:0007669"/>
    <property type="project" value="UniProtKB-KW"/>
</dbReference>
<keyword evidence="10" id="KW-1185">Reference proteome</keyword>
<reference evidence="9 11" key="1">
    <citation type="submission" date="2018-09" db="EMBL/GenBank/DDBJ databases">
        <title>Genomic investigation of the strawberry pathogen Phytophthora fragariae indicates pathogenicity is determined by transcriptional variation in three key races.</title>
        <authorList>
            <person name="Adams T.M."/>
            <person name="Armitage A.D."/>
            <person name="Sobczyk M.K."/>
            <person name="Bates H.J."/>
            <person name="Dunwell J.M."/>
            <person name="Nellist C.F."/>
            <person name="Harrison R.J."/>
        </authorList>
    </citation>
    <scope>NUCLEOTIDE SEQUENCE [LARGE SCALE GENOMIC DNA]</scope>
    <source>
        <strain evidence="7 9">SCRP249</strain>
        <strain evidence="6 11">SCRP324</strain>
        <strain evidence="8 10">SCRP333</strain>
    </source>
</reference>
<dbReference type="PANTHER" id="PTHR11474">
    <property type="entry name" value="TYROSINASE FAMILY MEMBER"/>
    <property type="match status" value="1"/>
</dbReference>
<feature type="domain" description="Tyrosinase copper-binding" evidence="5">
    <location>
        <begin position="267"/>
        <end position="278"/>
    </location>
</feature>
<dbReference type="PANTHER" id="PTHR11474:SF126">
    <property type="entry name" value="TYROSINASE-LIKE PROTEIN TYR-1-RELATED"/>
    <property type="match status" value="1"/>
</dbReference>
<dbReference type="OrthoDB" id="6132182at2759"/>
<dbReference type="InterPro" id="IPR002227">
    <property type="entry name" value="Tyrosinase_Cu-bd"/>
</dbReference>
<feature type="signal peptide" evidence="3">
    <location>
        <begin position="1"/>
        <end position="23"/>
    </location>
</feature>
<sequence>MKNFLSWLLSVTLVASAAIAVTGQDVSAPEAPPAVTAVTEASEQIAVANCGPRIRKPWELLLPQERDVYLRAIARSMDDGYYIKFVEIHTEQMTTIEAHNTCMFVYWHRLLLLGFENMLRSYGGEFSCITVPYWNYVDDNQRYMMGGCRSMEECSLLLRDFGGSFNGYSRTVEINGTPIGGTCVVTPPLDHFCEATHLRGGACARCVPRGNWLSSTFPPTTTVSSLARQLFETPTIAGVVNNLELGIHNTVHNALSGAMGVLEAPADPIFFSHHASIDLLHSIYYKCVVGNTVPIPLEQKLADPRVYTECPRQRPLPINTIDRSILLPQSNILLRTGEQGVNPSPVFSRFNMLAPFFAALPSEYLSFSDIRDIGVFSYNYEMTGLLAEMFTTCPGAGFGPSMVGAGMPFRRLETSANATESKHRFVEAVIVPSNKTDATWYREALAAASNSSSVESAMADASQNSLKAIEDVEKMTCMFYEECRGGVQDLSDEFRQSFHASGSTPCRTIVDNIKSGRDHIRTPNWRPIFLRHMKCDHA</sequence>
<dbReference type="InterPro" id="IPR050316">
    <property type="entry name" value="Tyrosinase/Hemocyanin"/>
</dbReference>
<evidence type="ECO:0000256" key="1">
    <source>
        <dbReference type="ARBA" id="ARBA00022723"/>
    </source>
</evidence>
<dbReference type="AlphaFoldDB" id="A0A6A3P3Z3"/>
<evidence type="ECO:0000256" key="3">
    <source>
        <dbReference type="SAM" id="SignalP"/>
    </source>
</evidence>
<dbReference type="InterPro" id="IPR008922">
    <property type="entry name" value="Di-copper_centre_dom_sf"/>
</dbReference>
<dbReference type="GO" id="GO:0016491">
    <property type="term" value="F:oxidoreductase activity"/>
    <property type="evidence" value="ECO:0007669"/>
    <property type="project" value="InterPro"/>
</dbReference>
<evidence type="ECO:0000313" key="11">
    <source>
        <dbReference type="Proteomes" id="UP000435112"/>
    </source>
</evidence>
<keyword evidence="3" id="KW-0732">Signal</keyword>